<dbReference type="SUPFAM" id="SSF53448">
    <property type="entry name" value="Nucleotide-diphospho-sugar transferases"/>
    <property type="match status" value="1"/>
</dbReference>
<dbReference type="STRING" id="1121429.SAMN02745133_00017"/>
<keyword evidence="6" id="KW-1185">Reference proteome</keyword>
<keyword evidence="5" id="KW-0808">Transferase</keyword>
<organism evidence="5 6">
    <name type="scientific">Desulforamulus putei DSM 12395</name>
    <dbReference type="NCBI Taxonomy" id="1121429"/>
    <lineage>
        <taxon>Bacteria</taxon>
        <taxon>Bacillati</taxon>
        <taxon>Bacillota</taxon>
        <taxon>Clostridia</taxon>
        <taxon>Eubacteriales</taxon>
        <taxon>Peptococcaceae</taxon>
        <taxon>Desulforamulus</taxon>
    </lineage>
</organism>
<dbReference type="SUPFAM" id="SSF48452">
    <property type="entry name" value="TPR-like"/>
    <property type="match status" value="1"/>
</dbReference>
<dbReference type="Pfam" id="PF14559">
    <property type="entry name" value="TPR_19"/>
    <property type="match status" value="1"/>
</dbReference>
<dbReference type="Gene3D" id="1.25.40.10">
    <property type="entry name" value="Tetratricopeptide repeat domain"/>
    <property type="match status" value="3"/>
</dbReference>
<feature type="domain" description="Glycosyltransferase 2-like" evidence="4">
    <location>
        <begin position="6"/>
        <end position="119"/>
    </location>
</feature>
<evidence type="ECO:0000256" key="1">
    <source>
        <dbReference type="ARBA" id="ARBA00022737"/>
    </source>
</evidence>
<gene>
    <name evidence="5" type="ORF">SAMN02745133_00017</name>
</gene>
<dbReference type="InterPro" id="IPR019734">
    <property type="entry name" value="TPR_rpt"/>
</dbReference>
<protein>
    <submittedName>
        <fullName evidence="5">Glycosyltransferase involved in cell wall bisynthesis</fullName>
    </submittedName>
</protein>
<sequence>MGNRISLCMIVKNEEGNIRRCLQSVAGVVDEIIVVDTGSTDATPEIAREMGARVYSFDWNDNFSDARNASIQRATGEWIFFLDADEELARESRDVLARYTAEKNVEGYFIKIINYIGADGWVETCPDVVFRLFRNRPEYRFRGAIHEQIADVILEKNKQASYGMANEIVIMHYGYLDSQIDQKDKKNRNLKIIEKELESQPGNYLLRYHYGVELFRLEKYAEAAQVFVETANHTSPQTIYFPKLLRYIVLAYHSAGQPEKALDTIAQGLRVFPDYADLYYYGGLCLLALKQYMKARDLFLHAVSLPEQPPQYASFGGVRGFRAFYFLGDIAETFLNDEEALDYYLKSLRDNPNFQPALEKIIKILDPRANPEYTKECLEKVFDLSTSQAKLVLANIFFQQGAYQLALDFLEQVIQTGNGTAEILYRKAFCLIQERRFLEALRILNGYSSDSYLYPLAKLNELFCFWVQGKRKKTREIVEEMRAMGLSEETENVLKLLVRAQEKRKTVRKMFLGEEGIALLLDLIKRLLNLKETEKVNELLSRVDPECLADHRWDLILLYHEAGFREKSVALLEEYLTVNRSGEAHFLLAEAHRESGNFKEADLHYRHAIELDPHQPKYYLKQIELYKNWRQGIEPELVDEIQRSGDMAEGVRPE</sequence>
<dbReference type="EMBL" id="FQUY01000001">
    <property type="protein sequence ID" value="SHE28659.1"/>
    <property type="molecule type" value="Genomic_DNA"/>
</dbReference>
<evidence type="ECO:0000313" key="6">
    <source>
        <dbReference type="Proteomes" id="UP000184148"/>
    </source>
</evidence>
<dbReference type="Pfam" id="PF00535">
    <property type="entry name" value="Glycos_transf_2"/>
    <property type="match status" value="1"/>
</dbReference>
<evidence type="ECO:0000256" key="3">
    <source>
        <dbReference type="PROSITE-ProRule" id="PRU00339"/>
    </source>
</evidence>
<dbReference type="InterPro" id="IPR011990">
    <property type="entry name" value="TPR-like_helical_dom_sf"/>
</dbReference>
<keyword evidence="2 3" id="KW-0802">TPR repeat</keyword>
<evidence type="ECO:0000256" key="2">
    <source>
        <dbReference type="ARBA" id="ARBA00022803"/>
    </source>
</evidence>
<dbReference type="GO" id="GO:0016740">
    <property type="term" value="F:transferase activity"/>
    <property type="evidence" value="ECO:0007669"/>
    <property type="project" value="UniProtKB-KW"/>
</dbReference>
<dbReference type="PANTHER" id="PTHR43630">
    <property type="entry name" value="POLY-BETA-1,6-N-ACETYL-D-GLUCOSAMINE SYNTHASE"/>
    <property type="match status" value="1"/>
</dbReference>
<dbReference type="OrthoDB" id="9815923at2"/>
<evidence type="ECO:0000259" key="4">
    <source>
        <dbReference type="Pfam" id="PF00535"/>
    </source>
</evidence>
<dbReference type="Proteomes" id="UP000184148">
    <property type="component" value="Unassembled WGS sequence"/>
</dbReference>
<dbReference type="CDD" id="cd02511">
    <property type="entry name" value="Beta4Glucosyltransferase"/>
    <property type="match status" value="1"/>
</dbReference>
<dbReference type="PROSITE" id="PS50005">
    <property type="entry name" value="TPR"/>
    <property type="match status" value="1"/>
</dbReference>
<dbReference type="SUPFAM" id="SSF81901">
    <property type="entry name" value="HCP-like"/>
    <property type="match status" value="1"/>
</dbReference>
<dbReference type="PANTHER" id="PTHR43630:SF2">
    <property type="entry name" value="GLYCOSYLTRANSFERASE"/>
    <property type="match status" value="1"/>
</dbReference>
<evidence type="ECO:0000313" key="5">
    <source>
        <dbReference type="EMBL" id="SHE28659.1"/>
    </source>
</evidence>
<name>A0A1M4S8X4_9FIRM</name>
<feature type="repeat" description="TPR" evidence="3">
    <location>
        <begin position="582"/>
        <end position="615"/>
    </location>
</feature>
<dbReference type="RefSeq" id="WP_073233812.1">
    <property type="nucleotide sequence ID" value="NZ_FQUY01000001.1"/>
</dbReference>
<proteinExistence type="predicted"/>
<reference evidence="6" key="1">
    <citation type="submission" date="2016-11" db="EMBL/GenBank/DDBJ databases">
        <authorList>
            <person name="Varghese N."/>
            <person name="Submissions S."/>
        </authorList>
    </citation>
    <scope>NUCLEOTIDE SEQUENCE [LARGE SCALE GENOMIC DNA]</scope>
    <source>
        <strain evidence="6">DSM 12395</strain>
    </source>
</reference>
<dbReference type="SMART" id="SM00028">
    <property type="entry name" value="TPR"/>
    <property type="match status" value="5"/>
</dbReference>
<dbReference type="AlphaFoldDB" id="A0A1M4S8X4"/>
<accession>A0A1M4S8X4</accession>
<dbReference type="Gene3D" id="3.90.550.10">
    <property type="entry name" value="Spore Coat Polysaccharide Biosynthesis Protein SpsA, Chain A"/>
    <property type="match status" value="1"/>
</dbReference>
<dbReference type="Pfam" id="PF07719">
    <property type="entry name" value="TPR_2"/>
    <property type="match status" value="1"/>
</dbReference>
<dbReference type="InterPro" id="IPR001173">
    <property type="entry name" value="Glyco_trans_2-like"/>
</dbReference>
<keyword evidence="1" id="KW-0677">Repeat</keyword>
<dbReference type="InterPro" id="IPR013105">
    <property type="entry name" value="TPR_2"/>
</dbReference>
<dbReference type="InterPro" id="IPR029044">
    <property type="entry name" value="Nucleotide-diphossugar_trans"/>
</dbReference>
<dbReference type="Pfam" id="PF13432">
    <property type="entry name" value="TPR_16"/>
    <property type="match status" value="1"/>
</dbReference>